<reference evidence="1 2" key="2">
    <citation type="journal article" date="2022" name="Mol. Ecol. Resour.">
        <title>The genomes of chicory, endive, great burdock and yacon provide insights into Asteraceae paleo-polyploidization history and plant inulin production.</title>
        <authorList>
            <person name="Fan W."/>
            <person name="Wang S."/>
            <person name="Wang H."/>
            <person name="Wang A."/>
            <person name="Jiang F."/>
            <person name="Liu H."/>
            <person name="Zhao H."/>
            <person name="Xu D."/>
            <person name="Zhang Y."/>
        </authorList>
    </citation>
    <scope>NUCLEOTIDE SEQUENCE [LARGE SCALE GENOMIC DNA]</scope>
    <source>
        <strain evidence="2">cv. Niubang</strain>
    </source>
</reference>
<dbReference type="EMBL" id="CM042048">
    <property type="protein sequence ID" value="KAI3756914.1"/>
    <property type="molecule type" value="Genomic_DNA"/>
</dbReference>
<evidence type="ECO:0000313" key="2">
    <source>
        <dbReference type="Proteomes" id="UP001055879"/>
    </source>
</evidence>
<keyword evidence="2" id="KW-1185">Reference proteome</keyword>
<accession>A0ACB9ED87</accession>
<dbReference type="Proteomes" id="UP001055879">
    <property type="component" value="Linkage Group LG02"/>
</dbReference>
<organism evidence="1 2">
    <name type="scientific">Arctium lappa</name>
    <name type="common">Greater burdock</name>
    <name type="synonym">Lappa major</name>
    <dbReference type="NCBI Taxonomy" id="4217"/>
    <lineage>
        <taxon>Eukaryota</taxon>
        <taxon>Viridiplantae</taxon>
        <taxon>Streptophyta</taxon>
        <taxon>Embryophyta</taxon>
        <taxon>Tracheophyta</taxon>
        <taxon>Spermatophyta</taxon>
        <taxon>Magnoliopsida</taxon>
        <taxon>eudicotyledons</taxon>
        <taxon>Gunneridae</taxon>
        <taxon>Pentapetalae</taxon>
        <taxon>asterids</taxon>
        <taxon>campanulids</taxon>
        <taxon>Asterales</taxon>
        <taxon>Asteraceae</taxon>
        <taxon>Carduoideae</taxon>
        <taxon>Cardueae</taxon>
        <taxon>Arctiinae</taxon>
        <taxon>Arctium</taxon>
    </lineage>
</organism>
<reference evidence="2" key="1">
    <citation type="journal article" date="2022" name="Mol. Ecol. Resour.">
        <title>The genomes of chicory, endive, great burdock and yacon provide insights into Asteraceae palaeo-polyploidization history and plant inulin production.</title>
        <authorList>
            <person name="Fan W."/>
            <person name="Wang S."/>
            <person name="Wang H."/>
            <person name="Wang A."/>
            <person name="Jiang F."/>
            <person name="Liu H."/>
            <person name="Zhao H."/>
            <person name="Xu D."/>
            <person name="Zhang Y."/>
        </authorList>
    </citation>
    <scope>NUCLEOTIDE SEQUENCE [LARGE SCALE GENOMIC DNA]</scope>
    <source>
        <strain evidence="2">cv. Niubang</strain>
    </source>
</reference>
<sequence>MRCPKKTIILFESWLHYDLKWSCNPLKAIVLALNWRMDTPYSAIGIIQRQTVYLAQYAVQTPQSPQTHPCNGTIKENTRRMKKKINKCSLYLIPLKNEKEDKQMFAILDTTVWPLPFAEKKRKTSFQD</sequence>
<proteinExistence type="predicted"/>
<gene>
    <name evidence="1" type="ORF">L6452_04446</name>
</gene>
<name>A0ACB9ED87_ARCLA</name>
<comment type="caution">
    <text evidence="1">The sequence shown here is derived from an EMBL/GenBank/DDBJ whole genome shotgun (WGS) entry which is preliminary data.</text>
</comment>
<evidence type="ECO:0000313" key="1">
    <source>
        <dbReference type="EMBL" id="KAI3756914.1"/>
    </source>
</evidence>
<protein>
    <submittedName>
        <fullName evidence="1">Uncharacterized protein</fullName>
    </submittedName>
</protein>